<evidence type="ECO:0000313" key="11">
    <source>
        <dbReference type="Proteomes" id="UP000325797"/>
    </source>
</evidence>
<keyword evidence="3" id="KW-1003">Cell membrane</keyword>
<keyword evidence="2" id="KW-0813">Transport</keyword>
<feature type="transmembrane region" description="Helical" evidence="9">
    <location>
        <begin position="280"/>
        <end position="312"/>
    </location>
</feature>
<accession>A0A5J6N0C0</accession>
<evidence type="ECO:0000256" key="2">
    <source>
        <dbReference type="ARBA" id="ARBA00022448"/>
    </source>
</evidence>
<dbReference type="AlphaFoldDB" id="A0A5J6N0C0"/>
<evidence type="ECO:0000256" key="7">
    <source>
        <dbReference type="ARBA" id="ARBA00023136"/>
    </source>
</evidence>
<feature type="region of interest" description="Disordered" evidence="8">
    <location>
        <begin position="1"/>
        <end position="33"/>
    </location>
</feature>
<gene>
    <name evidence="10" type="ORF">FRZ61_31750</name>
</gene>
<feature type="transmembrane region" description="Helical" evidence="9">
    <location>
        <begin position="250"/>
        <end position="268"/>
    </location>
</feature>
<protein>
    <submittedName>
        <fullName evidence="10">Sugar ABC transporter permease</fullName>
    </submittedName>
</protein>
<dbReference type="KEGG" id="hadh:FRZ61_31750"/>
<evidence type="ECO:0000256" key="1">
    <source>
        <dbReference type="ARBA" id="ARBA00004651"/>
    </source>
</evidence>
<dbReference type="GO" id="GO:0022857">
    <property type="term" value="F:transmembrane transporter activity"/>
    <property type="evidence" value="ECO:0007669"/>
    <property type="project" value="InterPro"/>
</dbReference>
<sequence>MGEDAPGRHQSARPSPAGERPPPAASAAGAGTAPPRRAASRIASAVFRYREAGIVIAGLLLVIYFQSSSAAFLSLANLENLAQFTASTAIIAAGLVLVLVCGELDLSVGMVYALAPFVMFFAAQAGAPIGLALIAGLVAAALVGAANGLVTTLLRLPSFVTTLGMLFLINGFTLTISGGYPVSPQAGALFTQAFGGNAWAQLAWAVAAALGLQFVLKKTRWGLHTVATGGNPTGAAEVGIKLKVVKTGNFILCSTLAGFAGILDAFRIGSIDPLAGGNEIMFAAIASAVIGGTLLTGGLGTVIGAFLGALVLSILKDGFTLLGVSAFTFDMILGAAILVTMAVNIHLSRLRN</sequence>
<dbReference type="Proteomes" id="UP000325797">
    <property type="component" value="Chromosome"/>
</dbReference>
<keyword evidence="11" id="KW-1185">Reference proteome</keyword>
<name>A0A5J6N0C0_9PROT</name>
<evidence type="ECO:0000256" key="9">
    <source>
        <dbReference type="SAM" id="Phobius"/>
    </source>
</evidence>
<evidence type="ECO:0000256" key="3">
    <source>
        <dbReference type="ARBA" id="ARBA00022475"/>
    </source>
</evidence>
<proteinExistence type="predicted"/>
<dbReference type="GO" id="GO:0005886">
    <property type="term" value="C:plasma membrane"/>
    <property type="evidence" value="ECO:0007669"/>
    <property type="project" value="UniProtKB-SubCell"/>
</dbReference>
<dbReference type="PANTHER" id="PTHR32196">
    <property type="entry name" value="ABC TRANSPORTER PERMEASE PROTEIN YPHD-RELATED-RELATED"/>
    <property type="match status" value="1"/>
</dbReference>
<dbReference type="RefSeq" id="WP_151118652.1">
    <property type="nucleotide sequence ID" value="NZ_CP042582.1"/>
</dbReference>
<feature type="transmembrane region" description="Helical" evidence="9">
    <location>
        <begin position="156"/>
        <end position="178"/>
    </location>
</feature>
<reference evidence="10 11" key="1">
    <citation type="submission" date="2019-08" db="EMBL/GenBank/DDBJ databases">
        <title>Hyperibacter terrae gen. nov., sp. nov. and Hyperibacter viscosus sp. nov., two new members in the family Rhodospirillaceae isolated from the rhizosphere of Hypericum perforatum.</title>
        <authorList>
            <person name="Noviana Z."/>
        </authorList>
    </citation>
    <scope>NUCLEOTIDE SEQUENCE [LARGE SCALE GENOMIC DNA]</scope>
    <source>
        <strain evidence="10 11">R5959</strain>
    </source>
</reference>
<organism evidence="10 11">
    <name type="scientific">Hypericibacter adhaerens</name>
    <dbReference type="NCBI Taxonomy" id="2602016"/>
    <lineage>
        <taxon>Bacteria</taxon>
        <taxon>Pseudomonadati</taxon>
        <taxon>Pseudomonadota</taxon>
        <taxon>Alphaproteobacteria</taxon>
        <taxon>Rhodospirillales</taxon>
        <taxon>Dongiaceae</taxon>
        <taxon>Hypericibacter</taxon>
    </lineage>
</organism>
<dbReference type="EMBL" id="CP042582">
    <property type="protein sequence ID" value="QEX23239.1"/>
    <property type="molecule type" value="Genomic_DNA"/>
</dbReference>
<feature type="transmembrane region" description="Helical" evidence="9">
    <location>
        <begin position="198"/>
        <end position="216"/>
    </location>
</feature>
<keyword evidence="4" id="KW-0997">Cell inner membrane</keyword>
<evidence type="ECO:0000256" key="6">
    <source>
        <dbReference type="ARBA" id="ARBA00022989"/>
    </source>
</evidence>
<feature type="transmembrane region" description="Helical" evidence="9">
    <location>
        <begin position="54"/>
        <end position="75"/>
    </location>
</feature>
<feature type="transmembrane region" description="Helical" evidence="9">
    <location>
        <begin position="81"/>
        <end position="99"/>
    </location>
</feature>
<dbReference type="PANTHER" id="PTHR32196:SF21">
    <property type="entry name" value="ABC TRANSPORTER PERMEASE PROTEIN YPHD-RELATED"/>
    <property type="match status" value="1"/>
</dbReference>
<dbReference type="InterPro" id="IPR001851">
    <property type="entry name" value="ABC_transp_permease"/>
</dbReference>
<dbReference type="OrthoDB" id="7157592at2"/>
<dbReference type="Pfam" id="PF02653">
    <property type="entry name" value="BPD_transp_2"/>
    <property type="match status" value="1"/>
</dbReference>
<feature type="transmembrane region" description="Helical" evidence="9">
    <location>
        <begin position="129"/>
        <end position="149"/>
    </location>
</feature>
<feature type="transmembrane region" description="Helical" evidence="9">
    <location>
        <begin position="319"/>
        <end position="343"/>
    </location>
</feature>
<keyword evidence="7 9" id="KW-0472">Membrane</keyword>
<keyword evidence="5 9" id="KW-0812">Transmembrane</keyword>
<feature type="transmembrane region" description="Helical" evidence="9">
    <location>
        <begin position="106"/>
        <end position="123"/>
    </location>
</feature>
<keyword evidence="6 9" id="KW-1133">Transmembrane helix</keyword>
<evidence type="ECO:0000313" key="10">
    <source>
        <dbReference type="EMBL" id="QEX23239.1"/>
    </source>
</evidence>
<evidence type="ECO:0000256" key="5">
    <source>
        <dbReference type="ARBA" id="ARBA00022692"/>
    </source>
</evidence>
<dbReference type="CDD" id="cd06579">
    <property type="entry name" value="TM_PBP1_transp_AraH_like"/>
    <property type="match status" value="1"/>
</dbReference>
<evidence type="ECO:0000256" key="8">
    <source>
        <dbReference type="SAM" id="MobiDB-lite"/>
    </source>
</evidence>
<comment type="subcellular location">
    <subcellularLocation>
        <location evidence="1">Cell membrane</location>
        <topology evidence="1">Multi-pass membrane protein</topology>
    </subcellularLocation>
</comment>
<evidence type="ECO:0000256" key="4">
    <source>
        <dbReference type="ARBA" id="ARBA00022519"/>
    </source>
</evidence>